<accession>A0ABR3HUY0</accession>
<feature type="compositionally biased region" description="Basic residues" evidence="1">
    <location>
        <begin position="1"/>
        <end position="14"/>
    </location>
</feature>
<feature type="compositionally biased region" description="Basic and acidic residues" evidence="1">
    <location>
        <begin position="15"/>
        <end position="26"/>
    </location>
</feature>
<evidence type="ECO:0000313" key="3">
    <source>
        <dbReference type="Proteomes" id="UP001549920"/>
    </source>
</evidence>
<sequence length="391" mass="45337">MNRNQRRLGRMHQKRNADHQKKKDLQSKSVGVSELEEVFPPKAKRSPPKIEKFTTNKSCYVAPIQEDFGQLTDSEEQPEQYQNILQQQYGFDPLSPLIPDTINQLKELRRVLCNSAPKVENSSQYTSDKKVSVPEFEETVYGSQWQNIDNADEIDKYISQDNDKLDSRLYLPGSIHISEIPRIKIIAKKFSRFKKNNVELRKLDEKVVCVEYDVYLGDALEPREKLRAFFSIRPTYGKENRPETISTSQVPSKVRNNFNISSEDLKKLNEKEIEIIDGKISENKTYLEDLKRILRRTQALYARKNKTTLDLMSLYEMAKRESPPLDDEFSNTNFLSKAGLQEMKDLILRKCASSVQGVSRRTVRRGGEPVNMDVISQSILAEVWREAQHNE</sequence>
<gene>
    <name evidence="2" type="ORF">ABMA27_002805</name>
</gene>
<reference evidence="2 3" key="1">
    <citation type="submission" date="2024-06" db="EMBL/GenBank/DDBJ databases">
        <title>A chromosome-level genome assembly of beet webworm, Loxostege sticticalis.</title>
        <authorList>
            <person name="Zhang Y."/>
        </authorList>
    </citation>
    <scope>NUCLEOTIDE SEQUENCE [LARGE SCALE GENOMIC DNA]</scope>
    <source>
        <strain evidence="2">AQ026</strain>
        <tissue evidence="2">Whole body</tissue>
    </source>
</reference>
<feature type="region of interest" description="Disordered" evidence="1">
    <location>
        <begin position="1"/>
        <end position="51"/>
    </location>
</feature>
<evidence type="ECO:0000256" key="1">
    <source>
        <dbReference type="SAM" id="MobiDB-lite"/>
    </source>
</evidence>
<proteinExistence type="predicted"/>
<name>A0ABR3HUY0_LOXSC</name>
<protein>
    <submittedName>
        <fullName evidence="2">Uncharacterized protein</fullName>
    </submittedName>
</protein>
<evidence type="ECO:0000313" key="2">
    <source>
        <dbReference type="EMBL" id="KAL0880366.1"/>
    </source>
</evidence>
<organism evidence="2 3">
    <name type="scientific">Loxostege sticticalis</name>
    <name type="common">Beet webworm moth</name>
    <dbReference type="NCBI Taxonomy" id="481309"/>
    <lineage>
        <taxon>Eukaryota</taxon>
        <taxon>Metazoa</taxon>
        <taxon>Ecdysozoa</taxon>
        <taxon>Arthropoda</taxon>
        <taxon>Hexapoda</taxon>
        <taxon>Insecta</taxon>
        <taxon>Pterygota</taxon>
        <taxon>Neoptera</taxon>
        <taxon>Endopterygota</taxon>
        <taxon>Lepidoptera</taxon>
        <taxon>Glossata</taxon>
        <taxon>Ditrysia</taxon>
        <taxon>Pyraloidea</taxon>
        <taxon>Crambidae</taxon>
        <taxon>Pyraustinae</taxon>
        <taxon>Loxostege</taxon>
    </lineage>
</organism>
<dbReference type="EMBL" id="JBEUOH010000013">
    <property type="protein sequence ID" value="KAL0880366.1"/>
    <property type="molecule type" value="Genomic_DNA"/>
</dbReference>
<comment type="caution">
    <text evidence="2">The sequence shown here is derived from an EMBL/GenBank/DDBJ whole genome shotgun (WGS) entry which is preliminary data.</text>
</comment>
<dbReference type="Proteomes" id="UP001549920">
    <property type="component" value="Unassembled WGS sequence"/>
</dbReference>
<keyword evidence="3" id="KW-1185">Reference proteome</keyword>